<accession>A0A9P9R571</accession>
<comment type="caution">
    <text evidence="1">The sequence shown here is derived from an EMBL/GenBank/DDBJ whole genome shotgun (WGS) entry which is preliminary data.</text>
</comment>
<keyword evidence="2" id="KW-1185">Reference proteome</keyword>
<evidence type="ECO:0000313" key="2">
    <source>
        <dbReference type="Proteomes" id="UP000736672"/>
    </source>
</evidence>
<dbReference type="AlphaFoldDB" id="A0A9P9R571"/>
<evidence type="ECO:0000313" key="1">
    <source>
        <dbReference type="EMBL" id="KAH7266573.1"/>
    </source>
</evidence>
<protein>
    <submittedName>
        <fullName evidence="1">Uncharacterized protein</fullName>
    </submittedName>
</protein>
<organism evidence="1 2">
    <name type="scientific">Fusarium solani</name>
    <name type="common">Filamentous fungus</name>
    <dbReference type="NCBI Taxonomy" id="169388"/>
    <lineage>
        <taxon>Eukaryota</taxon>
        <taxon>Fungi</taxon>
        <taxon>Dikarya</taxon>
        <taxon>Ascomycota</taxon>
        <taxon>Pezizomycotina</taxon>
        <taxon>Sordariomycetes</taxon>
        <taxon>Hypocreomycetidae</taxon>
        <taxon>Hypocreales</taxon>
        <taxon>Nectriaceae</taxon>
        <taxon>Fusarium</taxon>
        <taxon>Fusarium solani species complex</taxon>
    </lineage>
</organism>
<dbReference type="EMBL" id="JAGTJS010000006">
    <property type="protein sequence ID" value="KAH7266573.1"/>
    <property type="molecule type" value="Genomic_DNA"/>
</dbReference>
<sequence>MGLGVAVGFVSIVGRCICIWASASVVFRGQDLTACGVGIQVDPGIRYRSGGVAGLLVEARPRHCIVIRSAGVGWMDDFGGHARRELTPTQISAAFAMRSWTGIPIQLSVCLSCLPAGCSRALAGSAAE</sequence>
<proteinExistence type="predicted"/>
<name>A0A9P9R571_FUSSL</name>
<dbReference type="Proteomes" id="UP000736672">
    <property type="component" value="Unassembled WGS sequence"/>
</dbReference>
<gene>
    <name evidence="1" type="ORF">B0J15DRAFT_489004</name>
</gene>
<reference evidence="1" key="1">
    <citation type="journal article" date="2021" name="Nat. Commun.">
        <title>Genetic determinants of endophytism in the Arabidopsis root mycobiome.</title>
        <authorList>
            <person name="Mesny F."/>
            <person name="Miyauchi S."/>
            <person name="Thiergart T."/>
            <person name="Pickel B."/>
            <person name="Atanasova L."/>
            <person name="Karlsson M."/>
            <person name="Huettel B."/>
            <person name="Barry K.W."/>
            <person name="Haridas S."/>
            <person name="Chen C."/>
            <person name="Bauer D."/>
            <person name="Andreopoulos W."/>
            <person name="Pangilinan J."/>
            <person name="LaButti K."/>
            <person name="Riley R."/>
            <person name="Lipzen A."/>
            <person name="Clum A."/>
            <person name="Drula E."/>
            <person name="Henrissat B."/>
            <person name="Kohler A."/>
            <person name="Grigoriev I.V."/>
            <person name="Martin F.M."/>
            <person name="Hacquard S."/>
        </authorList>
    </citation>
    <scope>NUCLEOTIDE SEQUENCE</scope>
    <source>
        <strain evidence="1">FSSC 5 MPI-SDFR-AT-0091</strain>
    </source>
</reference>